<feature type="compositionally biased region" description="Low complexity" evidence="11">
    <location>
        <begin position="1"/>
        <end position="16"/>
    </location>
</feature>
<feature type="compositionally biased region" description="Polar residues" evidence="11">
    <location>
        <begin position="730"/>
        <end position="742"/>
    </location>
</feature>
<feature type="compositionally biased region" description="Low complexity" evidence="11">
    <location>
        <begin position="30"/>
        <end position="57"/>
    </location>
</feature>
<keyword evidence="4" id="KW-0677">Repeat</keyword>
<feature type="compositionally biased region" description="Gly residues" evidence="11">
    <location>
        <begin position="424"/>
        <end position="437"/>
    </location>
</feature>
<gene>
    <name evidence="13" type="primary">NUP116</name>
    <name evidence="13" type="ORF">CspeluHIS016_0204830</name>
</gene>
<keyword evidence="5" id="KW-0068">Autocatalytic cleavage</keyword>
<dbReference type="GO" id="GO:0044614">
    <property type="term" value="C:nuclear pore cytoplasmic filaments"/>
    <property type="evidence" value="ECO:0007669"/>
    <property type="project" value="TreeGrafter"/>
</dbReference>
<dbReference type="GO" id="GO:0000973">
    <property type="term" value="P:post-transcriptional tethering of RNA polymerase II gene DNA at nuclear periphery"/>
    <property type="evidence" value="ECO:0007669"/>
    <property type="project" value="TreeGrafter"/>
</dbReference>
<dbReference type="GO" id="GO:0017056">
    <property type="term" value="F:structural constituent of nuclear pore"/>
    <property type="evidence" value="ECO:0007669"/>
    <property type="project" value="InterPro"/>
</dbReference>
<feature type="region of interest" description="Disordered" evidence="11">
    <location>
        <begin position="614"/>
        <end position="706"/>
    </location>
</feature>
<feature type="compositionally biased region" description="Gly residues" evidence="11">
    <location>
        <begin position="17"/>
        <end position="29"/>
    </location>
</feature>
<feature type="region of interest" description="Disordered" evidence="11">
    <location>
        <begin position="343"/>
        <end position="484"/>
    </location>
</feature>
<dbReference type="GO" id="GO:0003723">
    <property type="term" value="F:RNA binding"/>
    <property type="evidence" value="ECO:0007669"/>
    <property type="project" value="TreeGrafter"/>
</dbReference>
<keyword evidence="9" id="KW-0906">Nuclear pore complex</keyword>
<evidence type="ECO:0000313" key="13">
    <source>
        <dbReference type="EMBL" id="GMK55427.1"/>
    </source>
</evidence>
<feature type="compositionally biased region" description="Polar residues" evidence="11">
    <location>
        <begin position="641"/>
        <end position="661"/>
    </location>
</feature>
<feature type="compositionally biased region" description="Low complexity" evidence="11">
    <location>
        <begin position="675"/>
        <end position="696"/>
    </location>
</feature>
<dbReference type="GO" id="GO:0006606">
    <property type="term" value="P:protein import into nucleus"/>
    <property type="evidence" value="ECO:0007669"/>
    <property type="project" value="TreeGrafter"/>
</dbReference>
<evidence type="ECO:0000313" key="14">
    <source>
        <dbReference type="Proteomes" id="UP001222932"/>
    </source>
</evidence>
<evidence type="ECO:0000256" key="7">
    <source>
        <dbReference type="ARBA" id="ARBA00022927"/>
    </source>
</evidence>
<dbReference type="GO" id="GO:0008139">
    <property type="term" value="F:nuclear localization sequence binding"/>
    <property type="evidence" value="ECO:0007669"/>
    <property type="project" value="TreeGrafter"/>
</dbReference>
<dbReference type="PROSITE" id="PS51434">
    <property type="entry name" value="NUP_C"/>
    <property type="match status" value="1"/>
</dbReference>
<dbReference type="InterPro" id="IPR007230">
    <property type="entry name" value="Nup98_auto-Pept-S59_dom"/>
</dbReference>
<dbReference type="GO" id="GO:0051028">
    <property type="term" value="P:mRNA transport"/>
    <property type="evidence" value="ECO:0007669"/>
    <property type="project" value="UniProtKB-KW"/>
</dbReference>
<keyword evidence="10" id="KW-0539">Nucleus</keyword>
<evidence type="ECO:0000256" key="3">
    <source>
        <dbReference type="ARBA" id="ARBA00022448"/>
    </source>
</evidence>
<dbReference type="InterPro" id="IPR036903">
    <property type="entry name" value="Nup98_auto-Pept-S59_dom_sf"/>
</dbReference>
<dbReference type="Gene3D" id="3.30.1610.10">
    <property type="entry name" value="Peptidase S59, nucleoporin"/>
    <property type="match status" value="1"/>
</dbReference>
<evidence type="ECO:0000256" key="5">
    <source>
        <dbReference type="ARBA" id="ARBA00022813"/>
    </source>
</evidence>
<evidence type="ECO:0000256" key="11">
    <source>
        <dbReference type="SAM" id="MobiDB-lite"/>
    </source>
</evidence>
<dbReference type="EMBL" id="BTCM01000002">
    <property type="protein sequence ID" value="GMK55427.1"/>
    <property type="molecule type" value="Genomic_DNA"/>
</dbReference>
<keyword evidence="6" id="KW-0509">mRNA transport</keyword>
<dbReference type="GO" id="GO:0034398">
    <property type="term" value="P:telomere tethering at nuclear periphery"/>
    <property type="evidence" value="ECO:0007669"/>
    <property type="project" value="TreeGrafter"/>
</dbReference>
<feature type="region of interest" description="Disordered" evidence="11">
    <location>
        <begin position="718"/>
        <end position="781"/>
    </location>
</feature>
<dbReference type="PANTHER" id="PTHR23198">
    <property type="entry name" value="NUCLEOPORIN"/>
    <property type="match status" value="1"/>
</dbReference>
<feature type="compositionally biased region" description="Low complexity" evidence="11">
    <location>
        <begin position="621"/>
        <end position="632"/>
    </location>
</feature>
<dbReference type="Pfam" id="PF12110">
    <property type="entry name" value="Nup96"/>
    <property type="match status" value="1"/>
</dbReference>
<feature type="region of interest" description="Disordered" evidence="11">
    <location>
        <begin position="826"/>
        <end position="874"/>
    </location>
</feature>
<feature type="compositionally biased region" description="Low complexity" evidence="11">
    <location>
        <begin position="751"/>
        <end position="772"/>
    </location>
</feature>
<organism evidence="13 14">
    <name type="scientific">Cutaneotrichosporon spelunceum</name>
    <dbReference type="NCBI Taxonomy" id="1672016"/>
    <lineage>
        <taxon>Eukaryota</taxon>
        <taxon>Fungi</taxon>
        <taxon>Dikarya</taxon>
        <taxon>Basidiomycota</taxon>
        <taxon>Agaricomycotina</taxon>
        <taxon>Tremellomycetes</taxon>
        <taxon>Trichosporonales</taxon>
        <taxon>Trichosporonaceae</taxon>
        <taxon>Cutaneotrichosporon</taxon>
    </lineage>
</organism>
<feature type="compositionally biased region" description="Low complexity" evidence="11">
    <location>
        <begin position="414"/>
        <end position="423"/>
    </location>
</feature>
<dbReference type="PANTHER" id="PTHR23198:SF6">
    <property type="entry name" value="NUCLEAR PORE COMPLEX PROTEIN NUP98-NUP96"/>
    <property type="match status" value="1"/>
</dbReference>
<protein>
    <recommendedName>
        <fullName evidence="12">Peptidase S59 domain-containing protein</fullName>
    </recommendedName>
</protein>
<evidence type="ECO:0000256" key="9">
    <source>
        <dbReference type="ARBA" id="ARBA00023132"/>
    </source>
</evidence>
<feature type="compositionally biased region" description="Acidic residues" evidence="11">
    <location>
        <begin position="1087"/>
        <end position="1103"/>
    </location>
</feature>
<keyword evidence="3" id="KW-0813">Transport</keyword>
<feature type="compositionally biased region" description="Gly residues" evidence="11">
    <location>
        <begin position="58"/>
        <end position="79"/>
    </location>
</feature>
<accession>A0AAD3TRC4</accession>
<evidence type="ECO:0000259" key="12">
    <source>
        <dbReference type="PROSITE" id="PS51434"/>
    </source>
</evidence>
<feature type="region of interest" description="Disordered" evidence="11">
    <location>
        <begin position="1529"/>
        <end position="1553"/>
    </location>
</feature>
<dbReference type="GO" id="GO:0006405">
    <property type="term" value="P:RNA export from nucleus"/>
    <property type="evidence" value="ECO:0007669"/>
    <property type="project" value="TreeGrafter"/>
</dbReference>
<evidence type="ECO:0000256" key="1">
    <source>
        <dbReference type="ARBA" id="ARBA00004567"/>
    </source>
</evidence>
<reference evidence="13" key="2">
    <citation type="submission" date="2023-06" db="EMBL/GenBank/DDBJ databases">
        <authorList>
            <person name="Kobayashi Y."/>
            <person name="Kayamori A."/>
            <person name="Aoki K."/>
            <person name="Shiwa Y."/>
            <person name="Fujita N."/>
            <person name="Sugita T."/>
            <person name="Iwasaki W."/>
            <person name="Tanaka N."/>
            <person name="Takashima M."/>
        </authorList>
    </citation>
    <scope>NUCLEOTIDE SEQUENCE</scope>
    <source>
        <strain evidence="13">HIS016</strain>
    </source>
</reference>
<feature type="compositionally biased region" description="Low complexity" evidence="11">
    <location>
        <begin position="381"/>
        <end position="399"/>
    </location>
</feature>
<keyword evidence="14" id="KW-1185">Reference proteome</keyword>
<evidence type="ECO:0000256" key="8">
    <source>
        <dbReference type="ARBA" id="ARBA00023010"/>
    </source>
</evidence>
<feature type="compositionally biased region" description="Polar residues" evidence="11">
    <location>
        <begin position="826"/>
        <end position="852"/>
    </location>
</feature>
<dbReference type="FunFam" id="1.10.10.2360:FF:000001">
    <property type="entry name" value="Nuclear pore complex protein Nup98-Nup96"/>
    <property type="match status" value="1"/>
</dbReference>
<evidence type="ECO:0000256" key="2">
    <source>
        <dbReference type="ARBA" id="ARBA00008926"/>
    </source>
</evidence>
<keyword evidence="8" id="KW-0811">Translocation</keyword>
<sequence>MFGNSGWPNNQQQQQNTGGGLFGGGGGSTFGQQQNTGFGQNANTGGFGQQQQQPQQSTGGGLFGASNNPGGGFGSGGFGSNTATNSFGARPSFGATGTSTFGGTGNTSGGLFGSNTNTNNAFGSNNASSGGLFGSRPSGFGGGTSTFGSGSTGGFNTNNAQAVQPSNQVHLWSNQPPPPIPQTGTAAPPYQPTWQRDPPQSLGKENPANLFHMITAMEPYRGGSFEELRMLDYQQGRKEPTAQAQPATTGFGQPAAPFGMASNTTNTFGQPAASTSTFGAAKPGGLFGSTSTPASGFGTSSGGFGAQANTGGGLFGQSNATNIGFGAQNTNTGGGLFGQANQQQPNTGGGLFGNTNTFGQNTQQQQNTGLGGFGATANKPAFGATTSGFGTNSGTSTFGQNTAGTTSGFGGFGQPQNQQQTQNTGGGLFGSGTGGFGQANLQTNTGGGLFGQTNTQQQQQPGGLFGNNAAAKPGGLFGSTPAAGTTTTGFGGFGQTNTNTAQPTTSLFGQNNAAPTTTGGLFGQQQAQPAAAGGGLFGNTNTNTNTAGGGFFGAKPATTTGGGLFGSAASQPAATTNTGFGGFGQQTAAPATTGGGLFGSNTAAGAAQKPSLFGGGGGLFGQQQQTQQPSATTGGGLFGSLGQSTTAAQPTGLFGSTTQPVQQQSTLGQSGGLFGSTLGQSTLNLQQQQQPSLTASVDQNPYGRSDLFQYSGQKLELGSTNKKPALPPLTASSYRPSPSKGSRLTKLRGFSTSSVNGSTSSQKASSSAPNSPRTSDRYAGLSDTALSPNAFIPRTNVKKITVAPTRTLNGGDDPLESVLGKSALRSSVNNSAPPTPDLSTGSPALPASTSRQAIEDTPTRRPARTQPQTLTVAASERPLKSGDYWCRPKLEKLKALSHDQLSSLSDFTVGRKGFGEVTFLRPVDLTSVSSLNDLLGGIIVIESLELTVYPDETEKPPRGEGLNVPAEISLENVWARDKATRQPIKDPNDPRYKRQLKRIQAVPETEFRSFHDGVWTFRVEHFSRYGLDASDDEDGEDEGVGSATPNKFKSSDEKSPSIYSDEDDDFFPPTKSLYDADVVSDEHDSGLDETSDMSYDDEDEDEDMEALPDYNDDYEDELDAYRVIKSKLGSQGMQRMREMQSAFFGAQETKSKRPTLVEQKANEIRQALERKRAEAGFDDAEEGVARLDDRAVKRASFGESSRPCQLRQPRKYAKVPLDQSFVAGNESVRPDAGLALGRTFRCSWGPNGELVHMGKICSPSTNFESSPDAVVYMQQVDLLAEPRAAEQARADRLLSLLLEYTEVDVNDDNVPVAVTNTAIRFRDFAKLFDGGDRSHEANLWRLGQALFDEIDLRLPPSTPEEVRNRVAEIRRKLALSKWLEDAVAPAMDADLAKAGDDRAAKVFALLTGNRVDRAMQSAMDGNDLRLATLVSQAGSSDEFRAEVRRQLDDWTKYKSNSLIGYTYRKIYALLAGIPDVSAGNPERGADHAPDVIVNENLDWKRAFGLYLWHGCPAELGVADVLEQYTEALSSSYPPSKPLPPYLEQPDSNNRWEMPTEPTDVLYNLIRMYADRTIALEDVVTSRDCGASPTDVRLPWHISFLLSQALQRRDFADREEADESGTRYSATANRLTESYAAQLEEEGQWTWAAYVLLHLEYAGSRSVALKALLFRHPEPTTAEQKFLLDKLRIPQEWLHEARAAHLAARGDAYSEYKDLIPAGLADRAQRTLVAKLAPEAVLRDDAVLLRRLCKELEPLQPEGWEYCGKLFLDYLDIRGRVKPLLVATRRAGAHPDPHDASELRDLGESIPRVLQLLPSLFPDRSDVQQVASLTDMLSTLHALASDLHDAGYMARPPVSDLLLDKDRLHLLQESATESFDQSLQALVA</sequence>
<name>A0AAD3TRC4_9TREE</name>
<dbReference type="SUPFAM" id="SSF82215">
    <property type="entry name" value="C-terminal autoproteolytic domain of nucleoporin nup98"/>
    <property type="match status" value="1"/>
</dbReference>
<feature type="compositionally biased region" description="Low complexity" evidence="11">
    <location>
        <begin position="451"/>
        <end position="468"/>
    </location>
</feature>
<feature type="compositionally biased region" description="Acidic residues" evidence="11">
    <location>
        <begin position="1029"/>
        <end position="1039"/>
    </location>
</feature>
<dbReference type="Proteomes" id="UP001222932">
    <property type="component" value="Unassembled WGS sequence"/>
</dbReference>
<dbReference type="InterPro" id="IPR025574">
    <property type="entry name" value="Nucleoporin_FG_rpt"/>
</dbReference>
<comment type="similarity">
    <text evidence="2">Belongs to the nucleoporin GLFG family.</text>
</comment>
<proteinExistence type="inferred from homology"/>
<dbReference type="InterPro" id="IPR021967">
    <property type="entry name" value="Nup98_C"/>
</dbReference>
<feature type="region of interest" description="Disordered" evidence="11">
    <location>
        <begin position="1029"/>
        <end position="1103"/>
    </location>
</feature>
<dbReference type="Pfam" id="PF04096">
    <property type="entry name" value="Nucleoporin2"/>
    <property type="match status" value="1"/>
</dbReference>
<dbReference type="Pfam" id="PF13634">
    <property type="entry name" value="Nucleoporin_FG"/>
    <property type="match status" value="4"/>
</dbReference>
<feature type="compositionally biased region" description="Low complexity" evidence="11">
    <location>
        <begin position="353"/>
        <end position="368"/>
    </location>
</feature>
<evidence type="ECO:0000256" key="6">
    <source>
        <dbReference type="ARBA" id="ARBA00022816"/>
    </source>
</evidence>
<comment type="caution">
    <text evidence="13">The sequence shown here is derived from an EMBL/GenBank/DDBJ whole genome shotgun (WGS) entry which is preliminary data.</text>
</comment>
<reference evidence="13" key="1">
    <citation type="journal article" date="2023" name="BMC Genomics">
        <title>Chromosome-level genome assemblies of Cutaneotrichosporon spp. (Trichosporonales, Basidiomycota) reveal imbalanced evolution between nucleotide sequences and chromosome synteny.</title>
        <authorList>
            <person name="Kobayashi Y."/>
            <person name="Kayamori A."/>
            <person name="Aoki K."/>
            <person name="Shiwa Y."/>
            <person name="Matsutani M."/>
            <person name="Fujita N."/>
            <person name="Sugita T."/>
            <person name="Iwasaki W."/>
            <person name="Tanaka N."/>
            <person name="Takashima M."/>
        </authorList>
    </citation>
    <scope>NUCLEOTIDE SEQUENCE</scope>
    <source>
        <strain evidence="13">HIS016</strain>
    </source>
</reference>
<dbReference type="Gene3D" id="1.25.40.690">
    <property type="match status" value="1"/>
</dbReference>
<dbReference type="FunFam" id="3.30.1610.10:FF:000003">
    <property type="entry name" value="Nucleoporin SONB, putative"/>
    <property type="match status" value="1"/>
</dbReference>
<feature type="region of interest" description="Disordered" evidence="11">
    <location>
        <begin position="169"/>
        <end position="206"/>
    </location>
</feature>
<feature type="region of interest" description="Disordered" evidence="11">
    <location>
        <begin position="1"/>
        <end position="79"/>
    </location>
</feature>
<keyword evidence="7" id="KW-0653">Protein transport</keyword>
<dbReference type="InterPro" id="IPR037665">
    <property type="entry name" value="Nucleoporin_S59-like"/>
</dbReference>
<evidence type="ECO:0000256" key="4">
    <source>
        <dbReference type="ARBA" id="ARBA00022737"/>
    </source>
</evidence>
<dbReference type="Gene3D" id="1.10.10.2360">
    <property type="match status" value="1"/>
</dbReference>
<feature type="domain" description="Peptidase S59" evidence="12">
    <location>
        <begin position="881"/>
        <end position="1022"/>
    </location>
</feature>
<comment type="subcellular location">
    <subcellularLocation>
        <location evidence="1">Nucleus</location>
        <location evidence="1">Nuclear pore complex</location>
    </subcellularLocation>
</comment>
<evidence type="ECO:0000256" key="10">
    <source>
        <dbReference type="ARBA" id="ARBA00023242"/>
    </source>
</evidence>